<dbReference type="RefSeq" id="XP_040692898.1">
    <property type="nucleotide sequence ID" value="XM_040834404.1"/>
</dbReference>
<proteinExistence type="predicted"/>
<dbReference type="VEuPathDB" id="FungiDB:ASPWEDRAFT_362320"/>
<name>A0A1L9RWB9_ASPWE</name>
<dbReference type="AlphaFoldDB" id="A0A1L9RWB9"/>
<evidence type="ECO:0000313" key="2">
    <source>
        <dbReference type="Proteomes" id="UP000184383"/>
    </source>
</evidence>
<dbReference type="OrthoDB" id="10560707at2759"/>
<evidence type="ECO:0000313" key="1">
    <source>
        <dbReference type="EMBL" id="OJJ39222.1"/>
    </source>
</evidence>
<gene>
    <name evidence="1" type="ORF">ASPWEDRAFT_362320</name>
</gene>
<dbReference type="Proteomes" id="UP000184383">
    <property type="component" value="Unassembled WGS sequence"/>
</dbReference>
<organism evidence="1 2">
    <name type="scientific">Aspergillus wentii DTO 134E9</name>
    <dbReference type="NCBI Taxonomy" id="1073089"/>
    <lineage>
        <taxon>Eukaryota</taxon>
        <taxon>Fungi</taxon>
        <taxon>Dikarya</taxon>
        <taxon>Ascomycota</taxon>
        <taxon>Pezizomycotina</taxon>
        <taxon>Eurotiomycetes</taxon>
        <taxon>Eurotiomycetidae</taxon>
        <taxon>Eurotiales</taxon>
        <taxon>Aspergillaceae</taxon>
        <taxon>Aspergillus</taxon>
        <taxon>Aspergillus subgen. Cremei</taxon>
    </lineage>
</organism>
<protein>
    <submittedName>
        <fullName evidence="1">Uncharacterized protein</fullName>
    </submittedName>
</protein>
<sequence>MSMLARSTSGENSLITYRRRWSVTRRGRRWWATRAVVHRGHSWGRGRSTQAWRSTRSTHARNGRSVSWVSSISIGGSWSTRRSLLLPRSSSRGTGGTGSTRSTVTTIAVAVASTTLGSPWGRRPVVSGAIVITAVVSASLLPGSHIAGRRATLPRLRITVIITLVGTGFNTARSVAVFIGRTSRQFIHELLDSMLVPLREARESKKAYLHLTVDSITTTNSSGVTSTGTAAAVAIVAPVRASLAVGTVTSHVACIATDTTDDIGSEVALLRAVILAVSDLTTCFGC</sequence>
<dbReference type="GeneID" id="63750252"/>
<keyword evidence="2" id="KW-1185">Reference proteome</keyword>
<dbReference type="EMBL" id="KV878210">
    <property type="protein sequence ID" value="OJJ39222.1"/>
    <property type="molecule type" value="Genomic_DNA"/>
</dbReference>
<reference evidence="2" key="1">
    <citation type="journal article" date="2017" name="Genome Biol.">
        <title>Comparative genomics reveals high biological diversity and specific adaptations in the industrially and medically important fungal genus Aspergillus.</title>
        <authorList>
            <person name="de Vries R.P."/>
            <person name="Riley R."/>
            <person name="Wiebenga A."/>
            <person name="Aguilar-Osorio G."/>
            <person name="Amillis S."/>
            <person name="Uchima C.A."/>
            <person name="Anderluh G."/>
            <person name="Asadollahi M."/>
            <person name="Askin M."/>
            <person name="Barry K."/>
            <person name="Battaglia E."/>
            <person name="Bayram O."/>
            <person name="Benocci T."/>
            <person name="Braus-Stromeyer S.A."/>
            <person name="Caldana C."/>
            <person name="Canovas D."/>
            <person name="Cerqueira G.C."/>
            <person name="Chen F."/>
            <person name="Chen W."/>
            <person name="Choi C."/>
            <person name="Clum A."/>
            <person name="Dos Santos R.A."/>
            <person name="Damasio A.R."/>
            <person name="Diallinas G."/>
            <person name="Emri T."/>
            <person name="Fekete E."/>
            <person name="Flipphi M."/>
            <person name="Freyberg S."/>
            <person name="Gallo A."/>
            <person name="Gournas C."/>
            <person name="Habgood R."/>
            <person name="Hainaut M."/>
            <person name="Harispe M.L."/>
            <person name="Henrissat B."/>
            <person name="Hilden K.S."/>
            <person name="Hope R."/>
            <person name="Hossain A."/>
            <person name="Karabika E."/>
            <person name="Karaffa L."/>
            <person name="Karanyi Z."/>
            <person name="Krasevec N."/>
            <person name="Kuo A."/>
            <person name="Kusch H."/>
            <person name="LaButti K."/>
            <person name="Lagendijk E.L."/>
            <person name="Lapidus A."/>
            <person name="Levasseur A."/>
            <person name="Lindquist E."/>
            <person name="Lipzen A."/>
            <person name="Logrieco A.F."/>
            <person name="MacCabe A."/>
            <person name="Maekelae M.R."/>
            <person name="Malavazi I."/>
            <person name="Melin P."/>
            <person name="Meyer V."/>
            <person name="Mielnichuk N."/>
            <person name="Miskei M."/>
            <person name="Molnar A.P."/>
            <person name="Mule G."/>
            <person name="Ngan C.Y."/>
            <person name="Orejas M."/>
            <person name="Orosz E."/>
            <person name="Ouedraogo J.P."/>
            <person name="Overkamp K.M."/>
            <person name="Park H.-S."/>
            <person name="Perrone G."/>
            <person name="Piumi F."/>
            <person name="Punt P.J."/>
            <person name="Ram A.F."/>
            <person name="Ramon A."/>
            <person name="Rauscher S."/>
            <person name="Record E."/>
            <person name="Riano-Pachon D.M."/>
            <person name="Robert V."/>
            <person name="Roehrig J."/>
            <person name="Ruller R."/>
            <person name="Salamov A."/>
            <person name="Salih N.S."/>
            <person name="Samson R.A."/>
            <person name="Sandor E."/>
            <person name="Sanguinetti M."/>
            <person name="Schuetze T."/>
            <person name="Sepcic K."/>
            <person name="Shelest E."/>
            <person name="Sherlock G."/>
            <person name="Sophianopoulou V."/>
            <person name="Squina F.M."/>
            <person name="Sun H."/>
            <person name="Susca A."/>
            <person name="Todd R.B."/>
            <person name="Tsang A."/>
            <person name="Unkles S.E."/>
            <person name="van de Wiele N."/>
            <person name="van Rossen-Uffink D."/>
            <person name="Oliveira J.V."/>
            <person name="Vesth T.C."/>
            <person name="Visser J."/>
            <person name="Yu J.-H."/>
            <person name="Zhou M."/>
            <person name="Andersen M.R."/>
            <person name="Archer D.B."/>
            <person name="Baker S.E."/>
            <person name="Benoit I."/>
            <person name="Brakhage A.A."/>
            <person name="Braus G.H."/>
            <person name="Fischer R."/>
            <person name="Frisvad J.C."/>
            <person name="Goldman G.H."/>
            <person name="Houbraken J."/>
            <person name="Oakley B."/>
            <person name="Pocsi I."/>
            <person name="Scazzocchio C."/>
            <person name="Seiboth B."/>
            <person name="vanKuyk P.A."/>
            <person name="Wortman J."/>
            <person name="Dyer P.S."/>
            <person name="Grigoriev I.V."/>
        </authorList>
    </citation>
    <scope>NUCLEOTIDE SEQUENCE [LARGE SCALE GENOMIC DNA]</scope>
    <source>
        <strain evidence="2">DTO 134E9</strain>
    </source>
</reference>
<accession>A0A1L9RWB9</accession>